<gene>
    <name evidence="9 10" type="primary">fliQ</name>
    <name evidence="10" type="ORF">ACFQPS_18905</name>
</gene>
<keyword evidence="8 9" id="KW-0975">Bacterial flagellum</keyword>
<dbReference type="EMBL" id="JBHTCM010000028">
    <property type="protein sequence ID" value="MFC7335244.1"/>
    <property type="molecule type" value="Genomic_DNA"/>
</dbReference>
<feature type="transmembrane region" description="Helical" evidence="9">
    <location>
        <begin position="12"/>
        <end position="35"/>
    </location>
</feature>
<keyword evidence="10" id="KW-0282">Flagellum</keyword>
<proteinExistence type="inferred from homology"/>
<evidence type="ECO:0000256" key="2">
    <source>
        <dbReference type="ARBA" id="ARBA00006156"/>
    </source>
</evidence>
<dbReference type="RefSeq" id="WP_377360778.1">
    <property type="nucleotide sequence ID" value="NZ_JBHTCM010000028.1"/>
</dbReference>
<evidence type="ECO:0000313" key="11">
    <source>
        <dbReference type="Proteomes" id="UP001596456"/>
    </source>
</evidence>
<keyword evidence="6 9" id="KW-1133">Transmembrane helix</keyword>
<reference evidence="11" key="1">
    <citation type="journal article" date="2019" name="Int. J. Syst. Evol. Microbiol.">
        <title>The Global Catalogue of Microorganisms (GCM) 10K type strain sequencing project: providing services to taxonomists for standard genome sequencing and annotation.</title>
        <authorList>
            <consortium name="The Broad Institute Genomics Platform"/>
            <consortium name="The Broad Institute Genome Sequencing Center for Infectious Disease"/>
            <person name="Wu L."/>
            <person name="Ma J."/>
        </authorList>
    </citation>
    <scope>NUCLEOTIDE SEQUENCE [LARGE SCALE GENOMIC DNA]</scope>
    <source>
        <strain evidence="11">CGMCC 1.16275</strain>
    </source>
</reference>
<evidence type="ECO:0000256" key="1">
    <source>
        <dbReference type="ARBA" id="ARBA00004651"/>
    </source>
</evidence>
<dbReference type="PRINTS" id="PR00952">
    <property type="entry name" value="TYPE3IMQPROT"/>
</dbReference>
<evidence type="ECO:0000256" key="3">
    <source>
        <dbReference type="ARBA" id="ARBA00021718"/>
    </source>
</evidence>
<evidence type="ECO:0000256" key="7">
    <source>
        <dbReference type="ARBA" id="ARBA00023136"/>
    </source>
</evidence>
<dbReference type="Pfam" id="PF01313">
    <property type="entry name" value="Bac_export_3"/>
    <property type="match status" value="1"/>
</dbReference>
<keyword evidence="10" id="KW-0969">Cilium</keyword>
<keyword evidence="11" id="KW-1185">Reference proteome</keyword>
<sequence length="88" mass="9299">MNEADVFELVRAGIWAAVWAVGPVLAVALLVGFGISLLQALTQLQEATLSFVPKIIAMLVTIVLSLPFMYGVLATFTEQVVARIGGAP</sequence>
<protein>
    <recommendedName>
        <fullName evidence="3 9">Flagellar biosynthetic protein FliQ</fullName>
    </recommendedName>
</protein>
<evidence type="ECO:0000256" key="4">
    <source>
        <dbReference type="ARBA" id="ARBA00022475"/>
    </source>
</evidence>
<organism evidence="10 11">
    <name type="scientific">Rhodocista pekingensis</name>
    <dbReference type="NCBI Taxonomy" id="201185"/>
    <lineage>
        <taxon>Bacteria</taxon>
        <taxon>Pseudomonadati</taxon>
        <taxon>Pseudomonadota</taxon>
        <taxon>Alphaproteobacteria</taxon>
        <taxon>Rhodospirillales</taxon>
        <taxon>Azospirillaceae</taxon>
        <taxon>Rhodocista</taxon>
    </lineage>
</organism>
<dbReference type="PIRSF" id="PIRSF004669">
    <property type="entry name" value="FliQ"/>
    <property type="match status" value="1"/>
</dbReference>
<dbReference type="PANTHER" id="PTHR34040">
    <property type="entry name" value="FLAGELLAR BIOSYNTHETIC PROTEIN FLIQ"/>
    <property type="match status" value="1"/>
</dbReference>
<evidence type="ECO:0000256" key="9">
    <source>
        <dbReference type="RuleBase" id="RU364090"/>
    </source>
</evidence>
<dbReference type="InterPro" id="IPR002191">
    <property type="entry name" value="Bac_export_3"/>
</dbReference>
<dbReference type="NCBIfam" id="NF004671">
    <property type="entry name" value="PRK06010.1"/>
    <property type="match status" value="1"/>
</dbReference>
<evidence type="ECO:0000256" key="6">
    <source>
        <dbReference type="ARBA" id="ARBA00022989"/>
    </source>
</evidence>
<keyword evidence="5 9" id="KW-0812">Transmembrane</keyword>
<evidence type="ECO:0000256" key="5">
    <source>
        <dbReference type="ARBA" id="ARBA00022692"/>
    </source>
</evidence>
<evidence type="ECO:0000313" key="10">
    <source>
        <dbReference type="EMBL" id="MFC7335244.1"/>
    </source>
</evidence>
<evidence type="ECO:0000256" key="8">
    <source>
        <dbReference type="ARBA" id="ARBA00023143"/>
    </source>
</evidence>
<comment type="subcellular location">
    <subcellularLocation>
        <location evidence="1 9">Cell membrane</location>
        <topology evidence="1">Multi-pass membrane protein</topology>
    </subcellularLocation>
    <subcellularLocation>
        <location evidence="9">Bacterial flagellum basal body</location>
    </subcellularLocation>
</comment>
<keyword evidence="7 9" id="KW-0472">Membrane</keyword>
<comment type="function">
    <text evidence="9">Role in flagellar biosynthesis.</text>
</comment>
<accession>A0ABW2L0K9</accession>
<comment type="caution">
    <text evidence="10">The sequence shown here is derived from an EMBL/GenBank/DDBJ whole genome shotgun (WGS) entry which is preliminary data.</text>
</comment>
<comment type="similarity">
    <text evidence="2 9">Belongs to the FliQ/MopD/SpaQ family.</text>
</comment>
<dbReference type="Proteomes" id="UP001596456">
    <property type="component" value="Unassembled WGS sequence"/>
</dbReference>
<dbReference type="PANTHER" id="PTHR34040:SF2">
    <property type="entry name" value="FLAGELLAR BIOSYNTHETIC PROTEIN FLIQ"/>
    <property type="match status" value="1"/>
</dbReference>
<dbReference type="InterPro" id="IPR006305">
    <property type="entry name" value="FliQ"/>
</dbReference>
<name>A0ABW2L0K9_9PROT</name>
<feature type="transmembrane region" description="Helical" evidence="9">
    <location>
        <begin position="55"/>
        <end position="76"/>
    </location>
</feature>
<keyword evidence="10" id="KW-0966">Cell projection</keyword>
<dbReference type="NCBIfam" id="TIGR01402">
    <property type="entry name" value="fliQ"/>
    <property type="match status" value="1"/>
</dbReference>
<keyword evidence="4 9" id="KW-1003">Cell membrane</keyword>